<keyword evidence="5 6" id="KW-0233">DNA recombination</keyword>
<keyword evidence="6" id="KW-0814">Transposable element</keyword>
<dbReference type="InterPro" id="IPR001207">
    <property type="entry name" value="Transposase_mutator"/>
</dbReference>
<evidence type="ECO:0000313" key="9">
    <source>
        <dbReference type="Proteomes" id="UP001428290"/>
    </source>
</evidence>
<name>A0ABP9X9T0_9CHLR</name>
<organism evidence="8 9">
    <name type="scientific">Herpetosiphon gulosus</name>
    <dbReference type="NCBI Taxonomy" id="1973496"/>
    <lineage>
        <taxon>Bacteria</taxon>
        <taxon>Bacillati</taxon>
        <taxon>Chloroflexota</taxon>
        <taxon>Chloroflexia</taxon>
        <taxon>Herpetosiphonales</taxon>
        <taxon>Herpetosiphonaceae</taxon>
        <taxon>Herpetosiphon</taxon>
    </lineage>
</organism>
<protein>
    <recommendedName>
        <fullName evidence="6">Mutator family transposase</fullName>
    </recommendedName>
</protein>
<evidence type="ECO:0000256" key="3">
    <source>
        <dbReference type="ARBA" id="ARBA00022578"/>
    </source>
</evidence>
<comment type="similarity">
    <text evidence="2 6">Belongs to the transposase mutator family.</text>
</comment>
<accession>A0ABP9X9T0</accession>
<dbReference type="RefSeq" id="WP_345725168.1">
    <property type="nucleotide sequence ID" value="NZ_BAABRU010000087.1"/>
</dbReference>
<reference evidence="8 9" key="1">
    <citation type="submission" date="2024-02" db="EMBL/GenBank/DDBJ databases">
        <title>Herpetosiphon gulosus NBRC 112829.</title>
        <authorList>
            <person name="Ichikawa N."/>
            <person name="Katano-Makiyama Y."/>
            <person name="Hidaka K."/>
        </authorList>
    </citation>
    <scope>NUCLEOTIDE SEQUENCE [LARGE SCALE GENOMIC DNA]</scope>
    <source>
        <strain evidence="8 9">NBRC 112829</strain>
    </source>
</reference>
<keyword evidence="9" id="KW-1185">Reference proteome</keyword>
<dbReference type="PANTHER" id="PTHR33217">
    <property type="entry name" value="TRANSPOSASE FOR INSERTION SEQUENCE ELEMENT IS1081"/>
    <property type="match status" value="1"/>
</dbReference>
<evidence type="ECO:0000313" key="8">
    <source>
        <dbReference type="EMBL" id="GAA5531621.1"/>
    </source>
</evidence>
<gene>
    <name evidence="8" type="ORF">Hgul01_05446</name>
</gene>
<dbReference type="Proteomes" id="UP001428290">
    <property type="component" value="Unassembled WGS sequence"/>
</dbReference>
<proteinExistence type="inferred from homology"/>
<keyword evidence="4 6" id="KW-0238">DNA-binding</keyword>
<sequence length="427" mass="48166">MPRAKHKPAPTTADQPAPTTPLHPAMPSVERVQQELATATSIEDFFGKEGIFARLFATTMEQMLEAELTAHLGYEPYAPEGRNSGNTRNGSRPRRLRTSAGDHTIQVPRDRNSTFQPALLDPYQTSTNELEEKIIALYAKGVSARDIQQTLHELYGITISAATVSAVTDKVWSLVEAWQNRPLEAVYPIMYLDAIHMKIRRDGRVQNTAVYVVLGLTCTGQRDVLGHWVGDGSEGASFWLSVLSDLQARGVEDVFIACVDGLVGFSEAIRAIFPRTVVQRCVIHQVRQSLTYVGWNDRKAFVAGLRQVYQAPTRELAETKLLELGERWGGQYAMAVRCWERAWEELATMFDYPPDIRRLIYTTNAVEGYNRQLRKVTKTKGAFPTVESVRKLLYLVNRDITAKWVTLPNWARIRNQLAIRFDGRFPG</sequence>
<dbReference type="EMBL" id="BAABRU010000087">
    <property type="protein sequence ID" value="GAA5531621.1"/>
    <property type="molecule type" value="Genomic_DNA"/>
</dbReference>
<feature type="region of interest" description="Disordered" evidence="7">
    <location>
        <begin position="75"/>
        <end position="103"/>
    </location>
</feature>
<dbReference type="PANTHER" id="PTHR33217:SF8">
    <property type="entry name" value="MUTATOR FAMILY TRANSPOSASE"/>
    <property type="match status" value="1"/>
</dbReference>
<evidence type="ECO:0000256" key="5">
    <source>
        <dbReference type="ARBA" id="ARBA00023172"/>
    </source>
</evidence>
<comment type="caution">
    <text evidence="8">The sequence shown here is derived from an EMBL/GenBank/DDBJ whole genome shotgun (WGS) entry which is preliminary data.</text>
</comment>
<dbReference type="NCBIfam" id="NF033543">
    <property type="entry name" value="transpos_IS256"/>
    <property type="match status" value="1"/>
</dbReference>
<evidence type="ECO:0000256" key="7">
    <source>
        <dbReference type="SAM" id="MobiDB-lite"/>
    </source>
</evidence>
<keyword evidence="3 6" id="KW-0815">Transposition</keyword>
<feature type="region of interest" description="Disordered" evidence="7">
    <location>
        <begin position="1"/>
        <end position="25"/>
    </location>
</feature>
<comment type="function">
    <text evidence="1 6">Required for the transposition of the insertion element.</text>
</comment>
<evidence type="ECO:0000256" key="1">
    <source>
        <dbReference type="ARBA" id="ARBA00002190"/>
    </source>
</evidence>
<evidence type="ECO:0000256" key="4">
    <source>
        <dbReference type="ARBA" id="ARBA00023125"/>
    </source>
</evidence>
<evidence type="ECO:0000256" key="6">
    <source>
        <dbReference type="RuleBase" id="RU365089"/>
    </source>
</evidence>
<evidence type="ECO:0000256" key="2">
    <source>
        <dbReference type="ARBA" id="ARBA00010961"/>
    </source>
</evidence>
<dbReference type="Pfam" id="PF00872">
    <property type="entry name" value="Transposase_mut"/>
    <property type="match status" value="1"/>
</dbReference>